<dbReference type="Pfam" id="PF09278">
    <property type="entry name" value="MerR-DNA-bind"/>
    <property type="match status" value="1"/>
</dbReference>
<evidence type="ECO:0000313" key="7">
    <source>
        <dbReference type="EMBL" id="MFC0388263.1"/>
    </source>
</evidence>
<keyword evidence="8" id="KW-1185">Reference proteome</keyword>
<protein>
    <submittedName>
        <fullName evidence="7">Helix-turn-helix domain-containing protein</fullName>
    </submittedName>
</protein>
<evidence type="ECO:0000256" key="4">
    <source>
        <dbReference type="SAM" id="Coils"/>
    </source>
</evidence>
<keyword evidence="3" id="KW-0804">Transcription</keyword>
<evidence type="ECO:0000256" key="5">
    <source>
        <dbReference type="SAM" id="MobiDB-lite"/>
    </source>
</evidence>
<dbReference type="RefSeq" id="WP_377054501.1">
    <property type="nucleotide sequence ID" value="NZ_JBHLVZ010000083.1"/>
</dbReference>
<organism evidence="7 8">
    <name type="scientific">Muricoccus vinaceus</name>
    <dbReference type="NCBI Taxonomy" id="424704"/>
    <lineage>
        <taxon>Bacteria</taxon>
        <taxon>Pseudomonadati</taxon>
        <taxon>Pseudomonadota</taxon>
        <taxon>Alphaproteobacteria</taxon>
        <taxon>Acetobacterales</taxon>
        <taxon>Roseomonadaceae</taxon>
        <taxon>Muricoccus</taxon>
    </lineage>
</organism>
<sequence>MVAENSLNIGALARATGTKVETVRWYERVGLLAAPARSAGNYRTYGQPHLNRLSFIRRARDLGFSLDQIRTLLDLAEDRDRSCEAVDGIAREHLDEVDRKIADLQALRRELDALVGQCRHGKVSECGIIEALAPPIPPGAGPPPPHTGPASDAERARSR</sequence>
<gene>
    <name evidence="7" type="ORF">ACFFIC_22385</name>
</gene>
<dbReference type="PRINTS" id="PR00040">
    <property type="entry name" value="HTHMERR"/>
</dbReference>
<feature type="region of interest" description="Disordered" evidence="5">
    <location>
        <begin position="133"/>
        <end position="159"/>
    </location>
</feature>
<dbReference type="PANTHER" id="PTHR30204:SF94">
    <property type="entry name" value="HEAVY METAL-DEPENDENT TRANSCRIPTIONAL REGULATOR HI_0293-RELATED"/>
    <property type="match status" value="1"/>
</dbReference>
<evidence type="ECO:0000313" key="8">
    <source>
        <dbReference type="Proteomes" id="UP001589789"/>
    </source>
</evidence>
<feature type="coiled-coil region" evidence="4">
    <location>
        <begin position="90"/>
        <end position="117"/>
    </location>
</feature>
<dbReference type="InterPro" id="IPR009061">
    <property type="entry name" value="DNA-bd_dom_put_sf"/>
</dbReference>
<dbReference type="InterPro" id="IPR000551">
    <property type="entry name" value="MerR-type_HTH_dom"/>
</dbReference>
<comment type="caution">
    <text evidence="7">The sequence shown here is derived from an EMBL/GenBank/DDBJ whole genome shotgun (WGS) entry which is preliminary data.</text>
</comment>
<proteinExistence type="predicted"/>
<keyword evidence="4" id="KW-0175">Coiled coil</keyword>
<dbReference type="Pfam" id="PF00376">
    <property type="entry name" value="MerR"/>
    <property type="match status" value="1"/>
</dbReference>
<dbReference type="CDD" id="cd04785">
    <property type="entry name" value="HTH_CadR-PbrR-like"/>
    <property type="match status" value="1"/>
</dbReference>
<keyword evidence="1" id="KW-0805">Transcription regulation</keyword>
<dbReference type="InterPro" id="IPR015358">
    <property type="entry name" value="Tscrpt_reg_MerR_DNA-bd"/>
</dbReference>
<dbReference type="Gene3D" id="1.10.1660.10">
    <property type="match status" value="1"/>
</dbReference>
<keyword evidence="2" id="KW-0238">DNA-binding</keyword>
<evidence type="ECO:0000256" key="1">
    <source>
        <dbReference type="ARBA" id="ARBA00023015"/>
    </source>
</evidence>
<reference evidence="7 8" key="1">
    <citation type="submission" date="2024-09" db="EMBL/GenBank/DDBJ databases">
        <authorList>
            <person name="Sun Q."/>
            <person name="Mori K."/>
        </authorList>
    </citation>
    <scope>NUCLEOTIDE SEQUENCE [LARGE SCALE GENOMIC DNA]</scope>
    <source>
        <strain evidence="7 8">CCM 7468</strain>
    </source>
</reference>
<dbReference type="InterPro" id="IPR047057">
    <property type="entry name" value="MerR_fam"/>
</dbReference>
<dbReference type="PANTHER" id="PTHR30204">
    <property type="entry name" value="REDOX-CYCLING DRUG-SENSING TRANSCRIPTIONAL ACTIVATOR SOXR"/>
    <property type="match status" value="1"/>
</dbReference>
<dbReference type="SUPFAM" id="SSF46955">
    <property type="entry name" value="Putative DNA-binding domain"/>
    <property type="match status" value="1"/>
</dbReference>
<evidence type="ECO:0000259" key="6">
    <source>
        <dbReference type="PROSITE" id="PS50937"/>
    </source>
</evidence>
<evidence type="ECO:0000256" key="3">
    <source>
        <dbReference type="ARBA" id="ARBA00023163"/>
    </source>
</evidence>
<name>A0ABV6IXD1_9PROT</name>
<dbReference type="PROSITE" id="PS50937">
    <property type="entry name" value="HTH_MERR_2"/>
    <property type="match status" value="1"/>
</dbReference>
<dbReference type="Proteomes" id="UP001589789">
    <property type="component" value="Unassembled WGS sequence"/>
</dbReference>
<evidence type="ECO:0000256" key="2">
    <source>
        <dbReference type="ARBA" id="ARBA00023125"/>
    </source>
</evidence>
<accession>A0ABV6IXD1</accession>
<feature type="compositionally biased region" description="Pro residues" evidence="5">
    <location>
        <begin position="134"/>
        <end position="147"/>
    </location>
</feature>
<feature type="domain" description="HTH merR-type" evidence="6">
    <location>
        <begin position="6"/>
        <end position="75"/>
    </location>
</feature>
<dbReference type="EMBL" id="JBHLVZ010000083">
    <property type="protein sequence ID" value="MFC0388263.1"/>
    <property type="molecule type" value="Genomic_DNA"/>
</dbReference>
<dbReference type="SMART" id="SM00422">
    <property type="entry name" value="HTH_MERR"/>
    <property type="match status" value="1"/>
</dbReference>